<gene>
    <name evidence="2" type="ORF">UW81_C0034G0002</name>
</gene>
<evidence type="ECO:0000313" key="2">
    <source>
        <dbReference type="EMBL" id="KKT82832.1"/>
    </source>
</evidence>
<feature type="transmembrane region" description="Helical" evidence="1">
    <location>
        <begin position="12"/>
        <end position="34"/>
    </location>
</feature>
<comment type="caution">
    <text evidence="2">The sequence shown here is derived from an EMBL/GenBank/DDBJ whole genome shotgun (WGS) entry which is preliminary data.</text>
</comment>
<sequence>MLPRFLMAQVTGAGVFAVSFILILAVSLGASFIYGYGDLKMNVKEALNGTIAQDQEIIKSIQVSRSTIDVYDASDEAGAVLAKRNFKKKEKLTVYEGAVLPLLAKFKRKDPEGKSFFIPSANSVVYTNFSKGRTDPIIIELAFNHLKYHPNPAVSSLFEKTRKPAAVTYLDDQAYAPYLEKRRDEINQKMLSHNQKILSDFKSTLSSNEKIVSECKAQDAANAKLVAEQESDYQKNCILKVNYSNCGEFKQQVDEKNNATLAPQYKEFERLKADVEKEASAVLEKQHSELTAGLYSPDTKNVYMRVIPDQDTFLYLSTLLHELFHHYSNASLALPIFINEGTTDYLTYKSFNLSDYEIAGASGYFREVQAVMTLLEKIPELELLTAYFTNNPAALEASFKKYFPEVDYEIFLSKGSDMYKETYQEIGPKFNLGFWDTDVDHPAVRDLRTFLGLEPEKFSTY</sequence>
<protein>
    <submittedName>
        <fullName evidence="2">Uncharacterized protein</fullName>
    </submittedName>
</protein>
<evidence type="ECO:0000256" key="1">
    <source>
        <dbReference type="SAM" id="Phobius"/>
    </source>
</evidence>
<dbReference type="AlphaFoldDB" id="A0A0G1MPT9"/>
<reference evidence="2 3" key="1">
    <citation type="journal article" date="2015" name="Nature">
        <title>rRNA introns, odd ribosomes, and small enigmatic genomes across a large radiation of phyla.</title>
        <authorList>
            <person name="Brown C.T."/>
            <person name="Hug L.A."/>
            <person name="Thomas B.C."/>
            <person name="Sharon I."/>
            <person name="Castelle C.J."/>
            <person name="Singh A."/>
            <person name="Wilkins M.J."/>
            <person name="Williams K.H."/>
            <person name="Banfield J.F."/>
        </authorList>
    </citation>
    <scope>NUCLEOTIDE SEQUENCE [LARGE SCALE GENOMIC DNA]</scope>
</reference>
<name>A0A0G1MPT9_9BACT</name>
<keyword evidence="1" id="KW-1133">Transmembrane helix</keyword>
<keyword evidence="1" id="KW-0472">Membrane</keyword>
<dbReference type="Proteomes" id="UP000033915">
    <property type="component" value="Unassembled WGS sequence"/>
</dbReference>
<keyword evidence="1" id="KW-0812">Transmembrane</keyword>
<dbReference type="EMBL" id="LCJT01000034">
    <property type="protein sequence ID" value="KKT82832.1"/>
    <property type="molecule type" value="Genomic_DNA"/>
</dbReference>
<evidence type="ECO:0000313" key="3">
    <source>
        <dbReference type="Proteomes" id="UP000033915"/>
    </source>
</evidence>
<proteinExistence type="predicted"/>
<accession>A0A0G1MPT9</accession>
<organism evidence="2 3">
    <name type="scientific">Candidatus Giovannonibacteria bacterium GW2011_GWC2_44_9</name>
    <dbReference type="NCBI Taxonomy" id="1618658"/>
    <lineage>
        <taxon>Bacteria</taxon>
        <taxon>Candidatus Giovannoniibacteriota</taxon>
    </lineage>
</organism>